<dbReference type="GO" id="GO:0008203">
    <property type="term" value="P:cholesterol metabolic process"/>
    <property type="evidence" value="ECO:0007669"/>
    <property type="project" value="UniProtKB-KW"/>
</dbReference>
<dbReference type="InterPro" id="IPR001680">
    <property type="entry name" value="WD40_rpt"/>
</dbReference>
<feature type="region of interest" description="Disordered" evidence="21">
    <location>
        <begin position="1"/>
        <end position="66"/>
    </location>
</feature>
<feature type="region of interest" description="Disordered" evidence="21">
    <location>
        <begin position="1108"/>
        <end position="1160"/>
    </location>
</feature>
<name>A0A4Q1BRE0_TREME</name>
<comment type="subcellular location">
    <subcellularLocation>
        <location evidence="2">Cytoplasmic vesicle</location>
        <location evidence="2">COPII-coated vesicle membrane</location>
        <topology evidence="2">Multi-pass membrane protein</topology>
    </subcellularLocation>
    <subcellularLocation>
        <location evidence="1">Endoplasmic reticulum membrane</location>
        <topology evidence="1">Multi-pass membrane protein</topology>
    </subcellularLocation>
    <subcellularLocation>
        <location evidence="3">Golgi apparatus membrane</location>
        <topology evidence="3">Multi-pass membrane protein</topology>
    </subcellularLocation>
</comment>
<evidence type="ECO:0000313" key="25">
    <source>
        <dbReference type="Proteomes" id="UP000289152"/>
    </source>
</evidence>
<comment type="caution">
    <text evidence="24">The sequence shown here is derived from an EMBL/GenBank/DDBJ whole genome shotgun (WGS) entry which is preliminary data.</text>
</comment>
<organism evidence="24 25">
    <name type="scientific">Tremella mesenterica</name>
    <name type="common">Jelly fungus</name>
    <dbReference type="NCBI Taxonomy" id="5217"/>
    <lineage>
        <taxon>Eukaryota</taxon>
        <taxon>Fungi</taxon>
        <taxon>Dikarya</taxon>
        <taxon>Basidiomycota</taxon>
        <taxon>Agaricomycotina</taxon>
        <taxon>Tremellomycetes</taxon>
        <taxon>Tremellales</taxon>
        <taxon>Tremellaceae</taxon>
        <taxon>Tremella</taxon>
    </lineage>
</organism>
<feature type="compositionally biased region" description="Basic and acidic residues" evidence="21">
    <location>
        <begin position="1340"/>
        <end position="1349"/>
    </location>
</feature>
<evidence type="ECO:0000256" key="3">
    <source>
        <dbReference type="ARBA" id="ARBA00004653"/>
    </source>
</evidence>
<evidence type="ECO:0000256" key="1">
    <source>
        <dbReference type="ARBA" id="ARBA00004477"/>
    </source>
</evidence>
<feature type="domain" description="SSD" evidence="23">
    <location>
        <begin position="415"/>
        <end position="554"/>
    </location>
</feature>
<keyword evidence="14" id="KW-0446">Lipid-binding</keyword>
<dbReference type="InParanoid" id="A0A4Q1BRE0"/>
<keyword evidence="13" id="KW-0443">Lipid metabolism</keyword>
<dbReference type="PANTHER" id="PTHR46378">
    <property type="entry name" value="STEROL REGULATORY ELEMENT-BINDING PROTEIN CLEAVAGE-ACTIVATING PROTEIN"/>
    <property type="match status" value="1"/>
</dbReference>
<evidence type="ECO:0000256" key="4">
    <source>
        <dbReference type="ARBA" id="ARBA00007410"/>
    </source>
</evidence>
<evidence type="ECO:0000256" key="8">
    <source>
        <dbReference type="ARBA" id="ARBA00022692"/>
    </source>
</evidence>
<dbReference type="STRING" id="5217.A0A4Q1BRE0"/>
<evidence type="ECO:0000256" key="21">
    <source>
        <dbReference type="SAM" id="MobiDB-lite"/>
    </source>
</evidence>
<sequence length="1349" mass="148445">MGHPQLHLQVPSSTSATGLPGSNGNGTASLRHRHDKYPSKASTNGYSPVVHNRKNKRRDKGKGRAYEEPWNATQWVKEGFRRFGEHCTRNQIRTLLIDCLVMTHLFYPSLAVYLQKKFPPLRPPTPPSAHNVHRVLLSDQGAATRKASKEHPLSLLSTPILDSFFPYPPPLLPSLPPVHWWGDGHEDFSITRVMGPEAESRTGEDEVHILRVGWADVGEVLDGPAETRPPTWIERDEFLERSVRSFVEGWEEEHSGSGEGCVRRLTVESNSGENELSRGPCYFMSTGPRADDLTTPLGLGIATVESSIYHSISTLFRVPHTSRTDFERRWTNHLSAIANASSGELFEEACSSGKPSSRHTDEWVLSYIPERSGGESKAETSSNGVLSAPWLAYLSYAALFAGLAFQISYATKAHSRFGLAFTGIVQLCCSAVMSFSIVSLFGWNGWGASMVPTTLPTYFLPFVIVVVGVENMSTLTKAVFSVPFTYTVSERMGLALSKVGVRIALTSLQDLILMGLTWLLVDVQPVREFCVFAAVVVITDWFMLHTFFLTVLSIDAQRLELADILSSAPNGAPPQQAAVASEEQDWALLSWRSLARARSLKTIALLFLCLCVGLMHSRNHPTTSTTASLYGYNPSSISMAPSPIPYNTSPDDLVQLSPAETFWRTINPSGFPFVRIVSPPASLLVLPRFGHSMLPSDIRKLHIPTTRLLLPRLKPLFYLFKVVFLPQAVTAAALYFLLRFLLKDAELLDAQRNRLGRNEVAPVSDDKLVEGGEKVNRLLAGMEAHMLPCSHSADIDIIVSSEDGNVVLSVGLDNSVCLWRFSNSSGTTGTREELQLPASNDEIYIVAAAVSHNGKYAAVGTSGNMVHIWEIIKDGPPQPESPHKTNGTGMISDLIFDNFSTKLKDTFRTPSSFNRLRPSLFVTCGSSVLSIHPDGTIAQVVGPSFSQSIDQPRPLVECRNDNEGSTILIGGMTPQLFRQTTEGWTSRSFPDIGDNITCISSRDDFLALGHKDGSVIIYDLSSLSPLTTIETQTEPISQICLGPYSTIKCSRCGISSEGMIVVFSTLNRIFIDRMLPRGSPQCRCYNSIILNRSDSLLSPTRAVTSKTSLARSNSLNGSPSRSPSLIQTPDFPISSHGARRPSPQHRDDPDPFSSHINTNGEITSSEELTYEVRSLISLMCSDGGWIFTSDQILMGIHKKRNGINDSSFQIFFLDTTSIHVNPIYVNLDDLEIRSRHLENTSMSIKERKTERNLSLSGRSSFPKKSGSLILPVYPELAFIKVRPVVCRGKKGLIAGFGNKLGMVILPLEEKRVDKKKKDKIGLGNGLNGGMGLTPPPPKRNINDIKGKIR</sequence>
<dbReference type="EMBL" id="SDIL01000018">
    <property type="protein sequence ID" value="RXK40442.1"/>
    <property type="molecule type" value="Genomic_DNA"/>
</dbReference>
<dbReference type="GO" id="GO:0005789">
    <property type="term" value="C:endoplasmic reticulum membrane"/>
    <property type="evidence" value="ECO:0007669"/>
    <property type="project" value="UniProtKB-SubCell"/>
</dbReference>
<keyword evidence="7 20" id="KW-0853">WD repeat</keyword>
<dbReference type="SMART" id="SM00320">
    <property type="entry name" value="WD40"/>
    <property type="match status" value="3"/>
</dbReference>
<keyword evidence="8 22" id="KW-0812">Transmembrane</keyword>
<comment type="similarity">
    <text evidence="4">Belongs to the WD repeat SCAP family.</text>
</comment>
<evidence type="ECO:0000256" key="6">
    <source>
        <dbReference type="ARBA" id="ARBA00022548"/>
    </source>
</evidence>
<dbReference type="InterPro" id="IPR015943">
    <property type="entry name" value="WD40/YVTN_repeat-like_dom_sf"/>
</dbReference>
<dbReference type="PROSITE" id="PS50156">
    <property type="entry name" value="SSD"/>
    <property type="match status" value="1"/>
</dbReference>
<evidence type="ECO:0000256" key="13">
    <source>
        <dbReference type="ARBA" id="ARBA00023098"/>
    </source>
</evidence>
<feature type="repeat" description="WD" evidence="20">
    <location>
        <begin position="788"/>
        <end position="829"/>
    </location>
</feature>
<evidence type="ECO:0000256" key="17">
    <source>
        <dbReference type="ARBA" id="ARBA00023180"/>
    </source>
</evidence>
<comment type="function">
    <text evidence="19">Escort protein required for cholesterol as well as lipid homeostasis. Regulates export of the SCAP-SREBP complex from the endoplasmic reticulum to the Golgi upon low cholesterol, thereby regulating the processing of sterol regulatory element-binding proteins (SREBPs) SREBF1/SREBP1 and SREBF2/SREBP2. At high sterol concentrations, formation of a ternary complex with INSIG (INSIG1 or INSIG2) leads to mask the ER export signal in SCAP, promoting retention of the complex in the endoplasmic reticulum. Low sterol concentrations trigger release of INSIG, a conformational change in the SSD domain of SCAP, unmasking of the ER export signal, promoting recruitment into COPII-coated vesicles and transport of the SCAP-SREBP to the Golgi: in the Golgi, SREBPs are then processed, releasing the transcription factor fragment of SREBPs from the membrane, its import into the nucleus and up-regulation of LDLR, INSIG1 and the mevalonate pathway. Binds cholesterol via its SSD domain.</text>
</comment>
<evidence type="ECO:0000256" key="20">
    <source>
        <dbReference type="PROSITE-ProRule" id="PRU00221"/>
    </source>
</evidence>
<accession>A0A4Q1BRE0</accession>
<keyword evidence="25" id="KW-1185">Reference proteome</keyword>
<evidence type="ECO:0000256" key="9">
    <source>
        <dbReference type="ARBA" id="ARBA00022737"/>
    </source>
</evidence>
<keyword evidence="12" id="KW-0333">Golgi apparatus</keyword>
<feature type="transmembrane region" description="Helical" evidence="22">
    <location>
        <begin position="390"/>
        <end position="410"/>
    </location>
</feature>
<dbReference type="PROSITE" id="PS50082">
    <property type="entry name" value="WD_REPEATS_2"/>
    <property type="match status" value="1"/>
</dbReference>
<dbReference type="Proteomes" id="UP000289152">
    <property type="component" value="Unassembled WGS sequence"/>
</dbReference>
<dbReference type="OMA" id="RAARINW"/>
<keyword evidence="16" id="KW-1207">Sterol metabolism</keyword>
<evidence type="ECO:0000256" key="2">
    <source>
        <dbReference type="ARBA" id="ARBA00004557"/>
    </source>
</evidence>
<feature type="transmembrane region" description="Helical" evidence="22">
    <location>
        <begin position="716"/>
        <end position="738"/>
    </location>
</feature>
<dbReference type="GO" id="GO:0032933">
    <property type="term" value="P:SREBP signaling pathway"/>
    <property type="evidence" value="ECO:0007669"/>
    <property type="project" value="InterPro"/>
</dbReference>
<dbReference type="InterPro" id="IPR036322">
    <property type="entry name" value="WD40_repeat_dom_sf"/>
</dbReference>
<reference evidence="24 25" key="1">
    <citation type="submission" date="2016-06" db="EMBL/GenBank/DDBJ databases">
        <title>Evolution of pathogenesis and genome organization in the Tremellales.</title>
        <authorList>
            <person name="Cuomo C."/>
            <person name="Litvintseva A."/>
            <person name="Heitman J."/>
            <person name="Chen Y."/>
            <person name="Sun S."/>
            <person name="Springer D."/>
            <person name="Dromer F."/>
            <person name="Young S."/>
            <person name="Zeng Q."/>
            <person name="Chapman S."/>
            <person name="Gujja S."/>
            <person name="Saif S."/>
            <person name="Birren B."/>
        </authorList>
    </citation>
    <scope>NUCLEOTIDE SEQUENCE [LARGE SCALE GENOMIC DNA]</scope>
    <source>
        <strain evidence="24 25">ATCC 28783</strain>
    </source>
</reference>
<evidence type="ECO:0000256" key="7">
    <source>
        <dbReference type="ARBA" id="ARBA00022574"/>
    </source>
</evidence>
<feature type="region of interest" description="Disordered" evidence="21">
    <location>
        <begin position="1316"/>
        <end position="1349"/>
    </location>
</feature>
<keyword evidence="11 22" id="KW-1133">Transmembrane helix</keyword>
<evidence type="ECO:0000256" key="11">
    <source>
        <dbReference type="ARBA" id="ARBA00022989"/>
    </source>
</evidence>
<keyword evidence="6" id="KW-0153">Cholesterol metabolism</keyword>
<dbReference type="Gene3D" id="2.130.10.10">
    <property type="entry name" value="YVTN repeat-like/Quinoprotein amine dehydrogenase"/>
    <property type="match status" value="2"/>
</dbReference>
<dbReference type="Pfam" id="PF12349">
    <property type="entry name" value="Sterol-sensing"/>
    <property type="match status" value="1"/>
</dbReference>
<protein>
    <recommendedName>
        <fullName evidence="5">Sterol regulatory element-binding protein cleavage-activating protein</fullName>
    </recommendedName>
</protein>
<evidence type="ECO:0000256" key="22">
    <source>
        <dbReference type="SAM" id="Phobius"/>
    </source>
</evidence>
<keyword evidence="17" id="KW-0325">Glycoprotein</keyword>
<evidence type="ECO:0000256" key="18">
    <source>
        <dbReference type="ARBA" id="ARBA00023221"/>
    </source>
</evidence>
<dbReference type="InterPro" id="IPR053958">
    <property type="entry name" value="HMGCR/SNAP/NPC1-like_SSD"/>
</dbReference>
<feature type="compositionally biased region" description="Gly residues" evidence="21">
    <location>
        <begin position="1322"/>
        <end position="1331"/>
    </location>
</feature>
<feature type="transmembrane region" description="Helical" evidence="22">
    <location>
        <begin position="501"/>
        <end position="520"/>
    </location>
</feature>
<evidence type="ECO:0000256" key="14">
    <source>
        <dbReference type="ARBA" id="ARBA00023121"/>
    </source>
</evidence>
<proteinExistence type="inferred from homology"/>
<feature type="transmembrane region" description="Helical" evidence="22">
    <location>
        <begin position="532"/>
        <end position="552"/>
    </location>
</feature>
<dbReference type="GO" id="GO:0012507">
    <property type="term" value="C:ER to Golgi transport vesicle membrane"/>
    <property type="evidence" value="ECO:0007669"/>
    <property type="project" value="UniProtKB-SubCell"/>
</dbReference>
<evidence type="ECO:0000313" key="24">
    <source>
        <dbReference type="EMBL" id="RXK40442.1"/>
    </source>
</evidence>
<dbReference type="SUPFAM" id="SSF50978">
    <property type="entry name" value="WD40 repeat-like"/>
    <property type="match status" value="1"/>
</dbReference>
<evidence type="ECO:0000256" key="19">
    <source>
        <dbReference type="ARBA" id="ARBA00045958"/>
    </source>
</evidence>
<feature type="transmembrane region" description="Helical" evidence="22">
    <location>
        <begin position="417"/>
        <end position="438"/>
    </location>
</feature>
<evidence type="ECO:0000259" key="23">
    <source>
        <dbReference type="PROSITE" id="PS50156"/>
    </source>
</evidence>
<feature type="compositionally biased region" description="Polar residues" evidence="21">
    <location>
        <begin position="10"/>
        <end position="28"/>
    </location>
</feature>
<feature type="compositionally biased region" description="Basic residues" evidence="21">
    <location>
        <begin position="51"/>
        <end position="61"/>
    </location>
</feature>
<evidence type="ECO:0000256" key="15">
    <source>
        <dbReference type="ARBA" id="ARBA00023136"/>
    </source>
</evidence>
<keyword evidence="18" id="KW-0753">Steroid metabolism</keyword>
<dbReference type="InterPro" id="IPR030225">
    <property type="entry name" value="SCAP"/>
</dbReference>
<dbReference type="GO" id="GO:0045540">
    <property type="term" value="P:regulation of cholesterol biosynthetic process"/>
    <property type="evidence" value="ECO:0007669"/>
    <property type="project" value="TreeGrafter"/>
</dbReference>
<keyword evidence="10" id="KW-0256">Endoplasmic reticulum</keyword>
<evidence type="ECO:0000256" key="12">
    <source>
        <dbReference type="ARBA" id="ARBA00023034"/>
    </source>
</evidence>
<gene>
    <name evidence="24" type="ORF">M231_02275</name>
</gene>
<evidence type="ECO:0000256" key="5">
    <source>
        <dbReference type="ARBA" id="ARBA00019541"/>
    </source>
</evidence>
<evidence type="ECO:0000256" key="10">
    <source>
        <dbReference type="ARBA" id="ARBA00022824"/>
    </source>
</evidence>
<dbReference type="OrthoDB" id="6510177at2759"/>
<dbReference type="VEuPathDB" id="FungiDB:TREMEDRAFT_65412"/>
<keyword evidence="9" id="KW-0677">Repeat</keyword>
<keyword evidence="15 22" id="KW-0472">Membrane</keyword>
<dbReference type="GO" id="GO:0000139">
    <property type="term" value="C:Golgi membrane"/>
    <property type="evidence" value="ECO:0007669"/>
    <property type="project" value="UniProtKB-SubCell"/>
</dbReference>
<dbReference type="GO" id="GO:0032936">
    <property type="term" value="C:SREBP-SCAP complex"/>
    <property type="evidence" value="ECO:0007669"/>
    <property type="project" value="TreeGrafter"/>
</dbReference>
<feature type="compositionally biased region" description="Polar residues" evidence="21">
    <location>
        <begin position="1108"/>
        <end position="1127"/>
    </location>
</feature>
<dbReference type="InterPro" id="IPR000731">
    <property type="entry name" value="SSD"/>
</dbReference>
<evidence type="ECO:0000256" key="16">
    <source>
        <dbReference type="ARBA" id="ARBA00023166"/>
    </source>
</evidence>
<dbReference type="PANTHER" id="PTHR46378:SF1">
    <property type="entry name" value="STEROL REGULATORY ELEMENT-BINDING PROTEIN CLEAVAGE-ACTIVATING PROTEIN"/>
    <property type="match status" value="1"/>
</dbReference>
<dbReference type="GO" id="GO:0032934">
    <property type="term" value="F:sterol binding"/>
    <property type="evidence" value="ECO:0007669"/>
    <property type="project" value="InterPro"/>
</dbReference>
<feature type="transmembrane region" description="Helical" evidence="22">
    <location>
        <begin position="458"/>
        <end position="480"/>
    </location>
</feature>